<keyword evidence="2" id="KW-1185">Reference proteome</keyword>
<name>A0ABT9IB77_9ACTN</name>
<evidence type="ECO:0000313" key="2">
    <source>
        <dbReference type="Proteomes" id="UP001233673"/>
    </source>
</evidence>
<accession>A0ABT9IB77</accession>
<comment type="caution">
    <text evidence="1">The sequence shown here is derived from an EMBL/GenBank/DDBJ whole genome shotgun (WGS) entry which is preliminary data.</text>
</comment>
<protein>
    <recommendedName>
        <fullName evidence="3">CcmD family protein</fullName>
    </recommendedName>
</protein>
<sequence length="54" mass="5748">MMSLIGLATYLALVGLFLYALYWVVNRAVLHALRTHSAEVRAAAAPEGPTHPGG</sequence>
<dbReference type="EMBL" id="JASNFN010000005">
    <property type="protein sequence ID" value="MDP5182424.1"/>
    <property type="molecule type" value="Genomic_DNA"/>
</dbReference>
<dbReference type="RefSeq" id="WP_305999117.1">
    <property type="nucleotide sequence ID" value="NZ_JASNFN010000005.1"/>
</dbReference>
<evidence type="ECO:0000313" key="1">
    <source>
        <dbReference type="EMBL" id="MDP5182424.1"/>
    </source>
</evidence>
<proteinExistence type="predicted"/>
<reference evidence="2" key="1">
    <citation type="submission" date="2023-05" db="EMBL/GenBank/DDBJ databases">
        <title>Draft genome of Pseudofrankia sp. BMG5.37.</title>
        <authorList>
            <person name="Gtari M."/>
            <person name="Ghodhbane F."/>
            <person name="Sbissi I."/>
        </authorList>
    </citation>
    <scope>NUCLEOTIDE SEQUENCE [LARGE SCALE GENOMIC DNA]</scope>
    <source>
        <strain evidence="2">BMG 814</strain>
    </source>
</reference>
<gene>
    <name evidence="1" type="ORF">QOZ88_07215</name>
</gene>
<organism evidence="1 2">
    <name type="scientific">Blastococcus carthaginiensis</name>
    <dbReference type="NCBI Taxonomy" id="3050034"/>
    <lineage>
        <taxon>Bacteria</taxon>
        <taxon>Bacillati</taxon>
        <taxon>Actinomycetota</taxon>
        <taxon>Actinomycetes</taxon>
        <taxon>Geodermatophilales</taxon>
        <taxon>Geodermatophilaceae</taxon>
        <taxon>Blastococcus</taxon>
    </lineage>
</organism>
<dbReference type="Proteomes" id="UP001233673">
    <property type="component" value="Unassembled WGS sequence"/>
</dbReference>
<evidence type="ECO:0008006" key="3">
    <source>
        <dbReference type="Google" id="ProtNLM"/>
    </source>
</evidence>